<protein>
    <recommendedName>
        <fullName evidence="4">F-box domain-containing protein</fullName>
    </recommendedName>
</protein>
<evidence type="ECO:0008006" key="4">
    <source>
        <dbReference type="Google" id="ProtNLM"/>
    </source>
</evidence>
<dbReference type="AlphaFoldDB" id="A0A816R118"/>
<feature type="signal peptide" evidence="1">
    <location>
        <begin position="1"/>
        <end position="23"/>
    </location>
</feature>
<name>A0A816R118_9BILA</name>
<keyword evidence="1" id="KW-0732">Signal</keyword>
<reference evidence="2" key="1">
    <citation type="submission" date="2021-02" db="EMBL/GenBank/DDBJ databases">
        <authorList>
            <person name="Nowell W R."/>
        </authorList>
    </citation>
    <scope>NUCLEOTIDE SEQUENCE</scope>
</reference>
<organism evidence="2 3">
    <name type="scientific">Rotaria magnacalcarata</name>
    <dbReference type="NCBI Taxonomy" id="392030"/>
    <lineage>
        <taxon>Eukaryota</taxon>
        <taxon>Metazoa</taxon>
        <taxon>Spiralia</taxon>
        <taxon>Gnathifera</taxon>
        <taxon>Rotifera</taxon>
        <taxon>Eurotatoria</taxon>
        <taxon>Bdelloidea</taxon>
        <taxon>Philodinida</taxon>
        <taxon>Philodinidae</taxon>
        <taxon>Rotaria</taxon>
    </lineage>
</organism>
<proteinExistence type="predicted"/>
<sequence>MFSKVICCFIFVLCSVSVVRVKSQICHKMAQYDRCSTTNGCACFLIAGATNFGLCSYQYLVECSQLTPCENSTNLCPRDYECVHHPRCHDVPICYPVRADNAELCPPILVTNTTTTIPTTTTNTTQEIGKMTNKLEILPNEIFLNIFLYFSWDEVLISFWSLNKRISNLICSIFEKNKNGIIFNKPGLSYKKNCKILLPLIFNSLSLCSSIKYIHFDGINSICFNLIYQDIFSHNDKSILCFPNLKLLYITRCLLSQSLIQTLSFLIQYQLNELTLTFDEVFYETFSSGYDLSSSRSDHGN</sequence>
<evidence type="ECO:0000313" key="2">
    <source>
        <dbReference type="EMBL" id="CAF2065671.1"/>
    </source>
</evidence>
<evidence type="ECO:0000313" key="3">
    <source>
        <dbReference type="Proteomes" id="UP000663887"/>
    </source>
</evidence>
<dbReference type="EMBL" id="CAJNRG010004358">
    <property type="protein sequence ID" value="CAF2065671.1"/>
    <property type="molecule type" value="Genomic_DNA"/>
</dbReference>
<gene>
    <name evidence="2" type="ORF">XDN619_LOCUS11442</name>
</gene>
<feature type="chain" id="PRO_5033032124" description="F-box domain-containing protein" evidence="1">
    <location>
        <begin position="24"/>
        <end position="301"/>
    </location>
</feature>
<comment type="caution">
    <text evidence="2">The sequence shown here is derived from an EMBL/GenBank/DDBJ whole genome shotgun (WGS) entry which is preliminary data.</text>
</comment>
<accession>A0A816R118</accession>
<evidence type="ECO:0000256" key="1">
    <source>
        <dbReference type="SAM" id="SignalP"/>
    </source>
</evidence>
<dbReference type="Proteomes" id="UP000663887">
    <property type="component" value="Unassembled WGS sequence"/>
</dbReference>